<name>A0ABW4XIP4_9GAMM</name>
<dbReference type="Proteomes" id="UP001597380">
    <property type="component" value="Unassembled WGS sequence"/>
</dbReference>
<evidence type="ECO:0000313" key="3">
    <source>
        <dbReference type="Proteomes" id="UP001597380"/>
    </source>
</evidence>
<gene>
    <name evidence="2" type="ORF">ACFSJ3_05365</name>
</gene>
<proteinExistence type="predicted"/>
<keyword evidence="1" id="KW-1133">Transmembrane helix</keyword>
<protein>
    <recommendedName>
        <fullName evidence="4">Nitrate/nitrite sensing protein domain-containing protein</fullName>
    </recommendedName>
</protein>
<accession>A0ABW4XIP4</accession>
<dbReference type="RefSeq" id="WP_345338574.1">
    <property type="nucleotide sequence ID" value="NZ_BAABLI010000006.1"/>
</dbReference>
<keyword evidence="1" id="KW-0472">Membrane</keyword>
<comment type="caution">
    <text evidence="2">The sequence shown here is derived from an EMBL/GenBank/DDBJ whole genome shotgun (WGS) entry which is preliminary data.</text>
</comment>
<keyword evidence="1" id="KW-0812">Transmembrane</keyword>
<dbReference type="EMBL" id="JBHUHT010000009">
    <property type="protein sequence ID" value="MFD2095407.1"/>
    <property type="molecule type" value="Genomic_DNA"/>
</dbReference>
<keyword evidence="3" id="KW-1185">Reference proteome</keyword>
<sequence>MSSIETAPVEMSPVGINPGLDFSIVFVALAALTVLVVVISFLHLRAKHAAELRLTEGLDWLHRFRQLLTLVQQHRGLSNGYLCGDVDLLRRINPLQSKINQSSRALSQGGNWLAGNENWSGIESHWHRLACGFKSQTPANNLEQHNKLITSILYLIDDCAEQHRLYEMKDSNKRSIRYLWQELLVTAENIGQARAIGTGVAAAGACSSVDRIRLGYLHQAIDAFTGKDVDVQSGYRSGKSSVTALLKLLKTEVIVDKPAVSANAYFDAATLALEEVLKQFDDTLMEVKLDLQGATALPVKSEQLATASARSPATSS</sequence>
<evidence type="ECO:0008006" key="4">
    <source>
        <dbReference type="Google" id="ProtNLM"/>
    </source>
</evidence>
<feature type="transmembrane region" description="Helical" evidence="1">
    <location>
        <begin position="20"/>
        <end position="44"/>
    </location>
</feature>
<reference evidence="3" key="1">
    <citation type="journal article" date="2019" name="Int. J. Syst. Evol. Microbiol.">
        <title>The Global Catalogue of Microorganisms (GCM) 10K type strain sequencing project: providing services to taxonomists for standard genome sequencing and annotation.</title>
        <authorList>
            <consortium name="The Broad Institute Genomics Platform"/>
            <consortium name="The Broad Institute Genome Sequencing Center for Infectious Disease"/>
            <person name="Wu L."/>
            <person name="Ma J."/>
        </authorList>
    </citation>
    <scope>NUCLEOTIDE SEQUENCE [LARGE SCALE GENOMIC DNA]</scope>
    <source>
        <strain evidence="3">CGMCC 1.10992</strain>
    </source>
</reference>
<organism evidence="2 3">
    <name type="scientific">Corallincola platygyrae</name>
    <dbReference type="NCBI Taxonomy" id="1193278"/>
    <lineage>
        <taxon>Bacteria</taxon>
        <taxon>Pseudomonadati</taxon>
        <taxon>Pseudomonadota</taxon>
        <taxon>Gammaproteobacteria</taxon>
        <taxon>Alteromonadales</taxon>
        <taxon>Psychromonadaceae</taxon>
        <taxon>Corallincola</taxon>
    </lineage>
</organism>
<evidence type="ECO:0000313" key="2">
    <source>
        <dbReference type="EMBL" id="MFD2095407.1"/>
    </source>
</evidence>
<evidence type="ECO:0000256" key="1">
    <source>
        <dbReference type="SAM" id="Phobius"/>
    </source>
</evidence>